<dbReference type="InterPro" id="IPR012442">
    <property type="entry name" value="DUF1645_plant"/>
</dbReference>
<name>A0A3L6DN48_MAIZE</name>
<evidence type="ECO:0000256" key="1">
    <source>
        <dbReference type="SAM" id="MobiDB-lite"/>
    </source>
</evidence>
<protein>
    <submittedName>
        <fullName evidence="2">Uncharacterized protein</fullName>
    </submittedName>
</protein>
<dbReference type="AlphaFoldDB" id="A0A3L6DN48"/>
<evidence type="ECO:0000313" key="2">
    <source>
        <dbReference type="EMBL" id="PWZ10162.1"/>
    </source>
</evidence>
<evidence type="ECO:0000313" key="3">
    <source>
        <dbReference type="Proteomes" id="UP000251960"/>
    </source>
</evidence>
<dbReference type="EMBL" id="NCVQ01000009">
    <property type="protein sequence ID" value="PWZ10162.1"/>
    <property type="molecule type" value="Genomic_DNA"/>
</dbReference>
<reference evidence="2 3" key="1">
    <citation type="journal article" date="2018" name="Nat. Genet.">
        <title>Extensive intraspecific gene order and gene structural variations between Mo17 and other maize genomes.</title>
        <authorList>
            <person name="Sun S."/>
            <person name="Zhou Y."/>
            <person name="Chen J."/>
            <person name="Shi J."/>
            <person name="Zhao H."/>
            <person name="Zhao H."/>
            <person name="Song W."/>
            <person name="Zhang M."/>
            <person name="Cui Y."/>
            <person name="Dong X."/>
            <person name="Liu H."/>
            <person name="Ma X."/>
            <person name="Jiao Y."/>
            <person name="Wang B."/>
            <person name="Wei X."/>
            <person name="Stein J.C."/>
            <person name="Glaubitz J.C."/>
            <person name="Lu F."/>
            <person name="Yu G."/>
            <person name="Liang C."/>
            <person name="Fengler K."/>
            <person name="Li B."/>
            <person name="Rafalski A."/>
            <person name="Schnable P.S."/>
            <person name="Ware D.H."/>
            <person name="Buckler E.S."/>
            <person name="Lai J."/>
        </authorList>
    </citation>
    <scope>NUCLEOTIDE SEQUENCE [LARGE SCALE GENOMIC DNA]</scope>
    <source>
        <strain evidence="3">cv. Missouri 17</strain>
        <tissue evidence="2">Seedling</tissue>
    </source>
</reference>
<feature type="compositionally biased region" description="Low complexity" evidence="1">
    <location>
        <begin position="149"/>
        <end position="165"/>
    </location>
</feature>
<sequence length="299" mass="30493">MPGDVDDDGPYFFSAPASPVHYILRSPPSSTAAGAASPAASADADCCAAAAGDFEFAAHMADGPGPKGGAAMSSAEELFVAGRIRVGCLSPIRRQEAGREGGSGSGGGEEEEEEAERDRRSPRATRRTRSVSPTRSPRGAAFAEPSDTFASASSSSSSFSSSSSAKNSRRRISLRDLLSRTGGDCAGAADQASSSGAAGAEVTSRPGFWPPSIWPSPRSSSKNSPLPCPAPQPPGRRSISSDRAAAPGSGGGGSARRTTSLPYRQSLVLGCLGFGARSRSYGARQVHAPPLLFTLNTKS</sequence>
<accession>A0A3L6DN48</accession>
<comment type="caution">
    <text evidence="2">The sequence shown here is derived from an EMBL/GenBank/DDBJ whole genome shotgun (WGS) entry which is preliminary data.</text>
</comment>
<feature type="compositionally biased region" description="Low complexity" evidence="1">
    <location>
        <begin position="215"/>
        <end position="225"/>
    </location>
</feature>
<gene>
    <name evidence="2" type="ORF">Zm00014a_020128</name>
</gene>
<proteinExistence type="predicted"/>
<dbReference type="Proteomes" id="UP000251960">
    <property type="component" value="Chromosome 8"/>
</dbReference>
<organism evidence="2 3">
    <name type="scientific">Zea mays</name>
    <name type="common">Maize</name>
    <dbReference type="NCBI Taxonomy" id="4577"/>
    <lineage>
        <taxon>Eukaryota</taxon>
        <taxon>Viridiplantae</taxon>
        <taxon>Streptophyta</taxon>
        <taxon>Embryophyta</taxon>
        <taxon>Tracheophyta</taxon>
        <taxon>Spermatophyta</taxon>
        <taxon>Magnoliopsida</taxon>
        <taxon>Liliopsida</taxon>
        <taxon>Poales</taxon>
        <taxon>Poaceae</taxon>
        <taxon>PACMAD clade</taxon>
        <taxon>Panicoideae</taxon>
        <taxon>Andropogonodae</taxon>
        <taxon>Andropogoneae</taxon>
        <taxon>Tripsacinae</taxon>
        <taxon>Zea</taxon>
    </lineage>
</organism>
<dbReference type="PANTHER" id="PTHR33095">
    <property type="entry name" value="OS07G0619500 PROTEIN"/>
    <property type="match status" value="1"/>
</dbReference>
<dbReference type="PANTHER" id="PTHR33095:SF16">
    <property type="entry name" value="OS01G0253500 PROTEIN"/>
    <property type="match status" value="1"/>
</dbReference>
<feature type="region of interest" description="Disordered" evidence="1">
    <location>
        <begin position="93"/>
        <end position="259"/>
    </location>
</feature>
<dbReference type="ExpressionAtlas" id="A0A3L6DN48">
    <property type="expression patterns" value="baseline and differential"/>
</dbReference>
<feature type="compositionally biased region" description="Low complexity" evidence="1">
    <location>
        <begin position="179"/>
        <end position="200"/>
    </location>
</feature>
<dbReference type="Pfam" id="PF07816">
    <property type="entry name" value="DUF1645"/>
    <property type="match status" value="1"/>
</dbReference>